<dbReference type="RefSeq" id="WP_136963734.1">
    <property type="nucleotide sequence ID" value="NZ_CP039690.1"/>
</dbReference>
<reference evidence="2 3" key="1">
    <citation type="submission" date="2019-04" db="EMBL/GenBank/DDBJ databases">
        <title>Phreatobacter aquaticus sp. nov.</title>
        <authorList>
            <person name="Choi A."/>
        </authorList>
    </citation>
    <scope>NUCLEOTIDE SEQUENCE [LARGE SCALE GENOMIC DNA]</scope>
    <source>
        <strain evidence="2 3">KCTC 52518</strain>
    </source>
</reference>
<dbReference type="AlphaFoldDB" id="A0A4D7BC79"/>
<keyword evidence="3" id="KW-1185">Reference proteome</keyword>
<name>A0A4D7BC79_9HYPH</name>
<sequence length="130" mass="13896">MTDATRSYFIKAGSPAPYSPKNHTGTVNRRIIGRENVGATQLEVVLGRVEKAHGALPHSHPGIEQVCYMLSGAAVAEVAGQTMQLGPGDACFFPADAPHTFVATSEQPVEVLIIYSPPYAETHARTHEKA</sequence>
<evidence type="ECO:0000259" key="1">
    <source>
        <dbReference type="Pfam" id="PF07883"/>
    </source>
</evidence>
<dbReference type="PANTHER" id="PTHR43346:SF1">
    <property type="entry name" value="QUERCETIN 2,3-DIOXYGENASE-RELATED"/>
    <property type="match status" value="1"/>
</dbReference>
<organism evidence="2 3">
    <name type="scientific">Phreatobacter stygius</name>
    <dbReference type="NCBI Taxonomy" id="1940610"/>
    <lineage>
        <taxon>Bacteria</taxon>
        <taxon>Pseudomonadati</taxon>
        <taxon>Pseudomonadota</taxon>
        <taxon>Alphaproteobacteria</taxon>
        <taxon>Hyphomicrobiales</taxon>
        <taxon>Phreatobacteraceae</taxon>
        <taxon>Phreatobacter</taxon>
    </lineage>
</organism>
<dbReference type="Gene3D" id="2.60.120.10">
    <property type="entry name" value="Jelly Rolls"/>
    <property type="match status" value="1"/>
</dbReference>
<feature type="domain" description="Cupin type-2" evidence="1">
    <location>
        <begin position="49"/>
        <end position="115"/>
    </location>
</feature>
<gene>
    <name evidence="2" type="ORF">E8M01_31275</name>
</gene>
<accession>A0A4D7BC79</accession>
<evidence type="ECO:0000313" key="3">
    <source>
        <dbReference type="Proteomes" id="UP000298781"/>
    </source>
</evidence>
<proteinExistence type="predicted"/>
<dbReference type="InterPro" id="IPR011051">
    <property type="entry name" value="RmlC_Cupin_sf"/>
</dbReference>
<dbReference type="PANTHER" id="PTHR43346">
    <property type="entry name" value="LIGAND BINDING DOMAIN PROTEIN, PUTATIVE (AFU_ORTHOLOGUE AFUA_6G14370)-RELATED"/>
    <property type="match status" value="1"/>
</dbReference>
<protein>
    <submittedName>
        <fullName evidence="2">Cupin domain-containing protein</fullName>
    </submittedName>
</protein>
<dbReference type="EMBL" id="CP039690">
    <property type="protein sequence ID" value="QCI68315.1"/>
    <property type="molecule type" value="Genomic_DNA"/>
</dbReference>
<dbReference type="Proteomes" id="UP000298781">
    <property type="component" value="Chromosome"/>
</dbReference>
<dbReference type="KEGG" id="pstg:E8M01_31275"/>
<dbReference type="InterPro" id="IPR013096">
    <property type="entry name" value="Cupin_2"/>
</dbReference>
<dbReference type="InterPro" id="IPR014710">
    <property type="entry name" value="RmlC-like_jellyroll"/>
</dbReference>
<evidence type="ECO:0000313" key="2">
    <source>
        <dbReference type="EMBL" id="QCI68315.1"/>
    </source>
</evidence>
<dbReference type="OrthoDB" id="9798709at2"/>
<dbReference type="InterPro" id="IPR052538">
    <property type="entry name" value="Flavonoid_dioxygenase-like"/>
</dbReference>
<dbReference type="SUPFAM" id="SSF51182">
    <property type="entry name" value="RmlC-like cupins"/>
    <property type="match status" value="1"/>
</dbReference>
<dbReference type="Pfam" id="PF07883">
    <property type="entry name" value="Cupin_2"/>
    <property type="match status" value="1"/>
</dbReference>